<proteinExistence type="predicted"/>
<keyword evidence="3" id="KW-1185">Reference proteome</keyword>
<evidence type="ECO:0000313" key="3">
    <source>
        <dbReference type="Proteomes" id="UP000799778"/>
    </source>
</evidence>
<protein>
    <submittedName>
        <fullName evidence="2">Uncharacterized protein</fullName>
    </submittedName>
</protein>
<dbReference type="AlphaFoldDB" id="A0A6A5XTM4"/>
<feature type="region of interest" description="Disordered" evidence="1">
    <location>
        <begin position="69"/>
        <end position="89"/>
    </location>
</feature>
<reference evidence="2" key="1">
    <citation type="journal article" date="2020" name="Stud. Mycol.">
        <title>101 Dothideomycetes genomes: a test case for predicting lifestyles and emergence of pathogens.</title>
        <authorList>
            <person name="Haridas S."/>
            <person name="Albert R."/>
            <person name="Binder M."/>
            <person name="Bloem J."/>
            <person name="Labutti K."/>
            <person name="Salamov A."/>
            <person name="Andreopoulos B."/>
            <person name="Baker S."/>
            <person name="Barry K."/>
            <person name="Bills G."/>
            <person name="Bluhm B."/>
            <person name="Cannon C."/>
            <person name="Castanera R."/>
            <person name="Culley D."/>
            <person name="Daum C."/>
            <person name="Ezra D."/>
            <person name="Gonzalez J."/>
            <person name="Henrissat B."/>
            <person name="Kuo A."/>
            <person name="Liang C."/>
            <person name="Lipzen A."/>
            <person name="Lutzoni F."/>
            <person name="Magnuson J."/>
            <person name="Mondo S."/>
            <person name="Nolan M."/>
            <person name="Ohm R."/>
            <person name="Pangilinan J."/>
            <person name="Park H.-J."/>
            <person name="Ramirez L."/>
            <person name="Alfaro M."/>
            <person name="Sun H."/>
            <person name="Tritt A."/>
            <person name="Yoshinaga Y."/>
            <person name="Zwiers L.-H."/>
            <person name="Turgeon B."/>
            <person name="Goodwin S."/>
            <person name="Spatafora J."/>
            <person name="Crous P."/>
            <person name="Grigoriev I."/>
        </authorList>
    </citation>
    <scope>NUCLEOTIDE SEQUENCE</scope>
    <source>
        <strain evidence="2">CBS 175.79</strain>
    </source>
</reference>
<dbReference type="Proteomes" id="UP000799778">
    <property type="component" value="Unassembled WGS sequence"/>
</dbReference>
<name>A0A6A5XTM4_9PLEO</name>
<evidence type="ECO:0000256" key="1">
    <source>
        <dbReference type="SAM" id="MobiDB-lite"/>
    </source>
</evidence>
<dbReference type="RefSeq" id="XP_033384506.1">
    <property type="nucleotide sequence ID" value="XM_033521749.1"/>
</dbReference>
<organism evidence="2 3">
    <name type="scientific">Aaosphaeria arxii CBS 175.79</name>
    <dbReference type="NCBI Taxonomy" id="1450172"/>
    <lineage>
        <taxon>Eukaryota</taxon>
        <taxon>Fungi</taxon>
        <taxon>Dikarya</taxon>
        <taxon>Ascomycota</taxon>
        <taxon>Pezizomycotina</taxon>
        <taxon>Dothideomycetes</taxon>
        <taxon>Pleosporomycetidae</taxon>
        <taxon>Pleosporales</taxon>
        <taxon>Pleosporales incertae sedis</taxon>
        <taxon>Aaosphaeria</taxon>
    </lineage>
</organism>
<gene>
    <name evidence="2" type="ORF">BU24DRAFT_195276</name>
</gene>
<dbReference type="EMBL" id="ML978069">
    <property type="protein sequence ID" value="KAF2016167.1"/>
    <property type="molecule type" value="Genomic_DNA"/>
</dbReference>
<sequence length="89" mass="10354">MRLYRQFLGFLFAPGYEADGQPYHAWKRRVRILCLDRGRTEVGACEGRWKVANGERGFAIGKTSTRRRTLGMGRSNMRRQREGWSGVME</sequence>
<dbReference type="GeneID" id="54279146"/>
<evidence type="ECO:0000313" key="2">
    <source>
        <dbReference type="EMBL" id="KAF2016167.1"/>
    </source>
</evidence>
<accession>A0A6A5XTM4</accession>